<evidence type="ECO:0000313" key="4">
    <source>
        <dbReference type="EMBL" id="MCQ1531111.1"/>
    </source>
</evidence>
<dbReference type="SUPFAM" id="SSF101898">
    <property type="entry name" value="NHL repeat"/>
    <property type="match status" value="1"/>
</dbReference>
<dbReference type="PROSITE" id="PS51125">
    <property type="entry name" value="NHL"/>
    <property type="match status" value="1"/>
</dbReference>
<dbReference type="Gene3D" id="3.30.70.270">
    <property type="match status" value="1"/>
</dbReference>
<dbReference type="EMBL" id="JAJEKE010000018">
    <property type="protein sequence ID" value="MCQ1531111.1"/>
    <property type="molecule type" value="Genomic_DNA"/>
</dbReference>
<evidence type="ECO:0000313" key="5">
    <source>
        <dbReference type="Proteomes" id="UP001651880"/>
    </source>
</evidence>
<dbReference type="SUPFAM" id="SSF55073">
    <property type="entry name" value="Nucleotide cyclase"/>
    <property type="match status" value="1"/>
</dbReference>
<dbReference type="RefSeq" id="WP_255228631.1">
    <property type="nucleotide sequence ID" value="NZ_JAJEKE010000018.1"/>
</dbReference>
<proteinExistence type="predicted"/>
<keyword evidence="1" id="KW-0677">Repeat</keyword>
<dbReference type="InterPro" id="IPR043128">
    <property type="entry name" value="Rev_trsase/Diguanyl_cyclase"/>
</dbReference>
<accession>A0ABT1NLE1</accession>
<evidence type="ECO:0000259" key="3">
    <source>
        <dbReference type="PROSITE" id="PS50887"/>
    </source>
</evidence>
<dbReference type="PROSITE" id="PS50887">
    <property type="entry name" value="GGDEF"/>
    <property type="match status" value="1"/>
</dbReference>
<name>A0ABT1NLE1_9FIRM</name>
<reference evidence="4 5" key="1">
    <citation type="submission" date="2021-10" db="EMBL/GenBank/DDBJ databases">
        <title>Lutispora strain m25 sp. nov., a thermophilic, non-spore-forming bacterium isolated from a lab-scale methanogenic bioreactor digesting anaerobic sludge.</title>
        <authorList>
            <person name="El Houari A."/>
            <person name="Mcdonald J."/>
        </authorList>
    </citation>
    <scope>NUCLEOTIDE SEQUENCE [LARGE SCALE GENOMIC DNA]</scope>
    <source>
        <strain evidence="5">m25</strain>
    </source>
</reference>
<protein>
    <submittedName>
        <fullName evidence="4">Diguanylate cyclase</fullName>
        <ecNumber evidence="4">2.7.7.65</ecNumber>
    </submittedName>
</protein>
<dbReference type="PANTHER" id="PTHR46388:SF2">
    <property type="entry name" value="NHL REPEAT-CONTAINING PROTEIN 2"/>
    <property type="match status" value="1"/>
</dbReference>
<dbReference type="EC" id="2.7.7.65" evidence="4"/>
<dbReference type="Gene3D" id="2.40.10.500">
    <property type="match status" value="1"/>
</dbReference>
<feature type="repeat" description="NHL" evidence="2">
    <location>
        <begin position="475"/>
        <end position="505"/>
    </location>
</feature>
<organism evidence="4 5">
    <name type="scientific">Lutispora saccharofermentans</name>
    <dbReference type="NCBI Taxonomy" id="3024236"/>
    <lineage>
        <taxon>Bacteria</taxon>
        <taxon>Bacillati</taxon>
        <taxon>Bacillota</taxon>
        <taxon>Clostridia</taxon>
        <taxon>Lutisporales</taxon>
        <taxon>Lutisporaceae</taxon>
        <taxon>Lutispora</taxon>
    </lineage>
</organism>
<sequence length="510" mass="56466">MWDVDEIRIHIGRHTSDYSIAIVDIDYLIRFCMRFSKNEINSIINNITDFFKSTLVQDSYIWKSSGDEYLILYNNRRTCEVEKILKDIRKAFKKQRFARDCNREYSNITITFSAGIAEYSSENAIPEEVIKKATVALFQAKALRRDRIIRSIEAKKEGCNRILYDPSLEIETIIGEHGKIGSVSNPVLYKGALLWEPQAIDIDGDDNLYIVDQNNHSILRCDGKYVRRIVGCGEYGYDGDQGLGENASLNKPTGIAILDNYLYITDTGNDAVRRFHLKTNLIDTAVGMGIPGYSGDGDVASKALLNKPGGAVADHNGNLYINDIANNVIRKVDTKNIVTTYAGTGEYGYEGDHGPSVNATFAEIYGIGIDKCNGNIYVADYFNHCIRFIEVSTGTIRTIAGNGTSGYEGDGLEPLKAKLNRPVAVCTDIEGNIYVAESGNSCIRVIARNENKIYTLVGDGVPGTGTSGNVNCFRLANPNGLAVNSKNQLYILDGSNNRICMIDLNNIRRQ</sequence>
<keyword evidence="4" id="KW-0548">Nucleotidyltransferase</keyword>
<dbReference type="InterPro" id="IPR001258">
    <property type="entry name" value="NHL_repeat"/>
</dbReference>
<dbReference type="Gene3D" id="2.120.10.30">
    <property type="entry name" value="TolB, C-terminal domain"/>
    <property type="match status" value="2"/>
</dbReference>
<dbReference type="Proteomes" id="UP001651880">
    <property type="component" value="Unassembled WGS sequence"/>
</dbReference>
<comment type="caution">
    <text evidence="4">The sequence shown here is derived from an EMBL/GenBank/DDBJ whole genome shotgun (WGS) entry which is preliminary data.</text>
</comment>
<feature type="domain" description="GGDEF" evidence="3">
    <location>
        <begin position="16"/>
        <end position="153"/>
    </location>
</feature>
<dbReference type="GO" id="GO:0052621">
    <property type="term" value="F:diguanylate cyclase activity"/>
    <property type="evidence" value="ECO:0007669"/>
    <property type="project" value="UniProtKB-EC"/>
</dbReference>
<dbReference type="Pfam" id="PF00990">
    <property type="entry name" value="GGDEF"/>
    <property type="match status" value="1"/>
</dbReference>
<dbReference type="NCBIfam" id="TIGR00254">
    <property type="entry name" value="GGDEF"/>
    <property type="match status" value="1"/>
</dbReference>
<evidence type="ECO:0000256" key="1">
    <source>
        <dbReference type="ARBA" id="ARBA00022737"/>
    </source>
</evidence>
<keyword evidence="4" id="KW-0808">Transferase</keyword>
<dbReference type="InterPro" id="IPR029787">
    <property type="entry name" value="Nucleotide_cyclase"/>
</dbReference>
<dbReference type="PANTHER" id="PTHR46388">
    <property type="entry name" value="NHL REPEAT-CONTAINING PROTEIN 2"/>
    <property type="match status" value="1"/>
</dbReference>
<dbReference type="InterPro" id="IPR000160">
    <property type="entry name" value="GGDEF_dom"/>
</dbReference>
<gene>
    <name evidence="4" type="ORF">LJD61_16415</name>
</gene>
<dbReference type="Pfam" id="PF01436">
    <property type="entry name" value="NHL"/>
    <property type="match status" value="2"/>
</dbReference>
<evidence type="ECO:0000256" key="2">
    <source>
        <dbReference type="PROSITE-ProRule" id="PRU00504"/>
    </source>
</evidence>
<dbReference type="InterPro" id="IPR011042">
    <property type="entry name" value="6-blade_b-propeller_TolB-like"/>
</dbReference>
<keyword evidence="5" id="KW-1185">Reference proteome</keyword>